<feature type="region of interest" description="Disordered" evidence="1">
    <location>
        <begin position="838"/>
        <end position="900"/>
    </location>
</feature>
<name>A0A2W2CK77_9ACTN</name>
<evidence type="ECO:0000313" key="2">
    <source>
        <dbReference type="EMBL" id="PZF98330.1"/>
    </source>
</evidence>
<feature type="compositionally biased region" description="Pro residues" evidence="1">
    <location>
        <begin position="885"/>
        <end position="896"/>
    </location>
</feature>
<comment type="caution">
    <text evidence="2">The sequence shown here is derived from an EMBL/GenBank/DDBJ whole genome shotgun (WGS) entry which is preliminary data.</text>
</comment>
<protein>
    <submittedName>
        <fullName evidence="2">Uncharacterized protein</fullName>
    </submittedName>
</protein>
<feature type="compositionally biased region" description="Gly residues" evidence="1">
    <location>
        <begin position="863"/>
        <end position="875"/>
    </location>
</feature>
<organism evidence="2 3">
    <name type="scientific">Micromonospora endophytica</name>
    <dbReference type="NCBI Taxonomy" id="515350"/>
    <lineage>
        <taxon>Bacteria</taxon>
        <taxon>Bacillati</taxon>
        <taxon>Actinomycetota</taxon>
        <taxon>Actinomycetes</taxon>
        <taxon>Micromonosporales</taxon>
        <taxon>Micromonosporaceae</taxon>
        <taxon>Micromonospora</taxon>
    </lineage>
</organism>
<dbReference type="InterPro" id="IPR007555">
    <property type="entry name" value="DUF499"/>
</dbReference>
<accession>A0A2W2CK77</accession>
<keyword evidence="3" id="KW-1185">Reference proteome</keyword>
<proteinExistence type="predicted"/>
<dbReference type="Proteomes" id="UP000248627">
    <property type="component" value="Unassembled WGS sequence"/>
</dbReference>
<sequence>MTTTAAHTPHWADFLELRPEVRTSDGSIGELQMSLHKAVYQTVDVPYRKVEYYGDITEPTPNLVGFFSRVARRLGTEADAPALFHLDQGMGGGKSHALVGLYHMANSPADFFATELGQRVNQEAGHRAAVVDIEGAIVVTLTADYFSPGSTNEVFGPATNLFERFVWALVGGDMDRYQRYVAAGPNKGTLQQALTEGGRPVLILLDELMDYVLALSDVAHIGTMPSEKAFLNALMDACDDVPRVAFVVVMIRSELDERGYPPQALDFRDYVAARLVRNGQTVPVTEAQDFSAIIRRRLFELPDGELPIRDLARRYVAAAEQAWRDKVFEKLGPNRGLSGFEDRTSASYPFHPELMRLVREEWAQVSGFQRVRSTVAIFARTALHWVTEHKAGRWAPPLIGVGDIPLTVALEQLLSSGLLLGNERAIQGYRAVASTDITSTDGGTGRAVVVDAALRHDGVTIAQPAPAVRMATALLCYSIVGRPQGRRGATKAELLAAIYGPAGAGVAFPAADEVFNKLTGDEGLGALEVTTPTNAPARWHLSIKQTLRMYFTAAMALVPLDARGELVWREARRLASKGTFDELVLVDRPADGRAPLDKVFEGVDSAENRLVLLDPRRWTLLNGKDSASRDDITSLLGLGDQPLRVDNAASCVVACVNTQRRDIALKRAAEVLAWREVIKQLTDDTEDELRDARSKHDDAVGKLRRDIERAYQHYAYLVRAGDLYVEFKRFDDDSRTALNGGHLWTALVEAGRATLPAALSAGYLAALLEGFDRALTPREVVQAFYKNPSFPLVTSTDEIRRVLFELLATGWELVDADGNSLSITGPGQISINSISQSLRRRIAKPSPTPKPVAQPAGPVVPGPDGGGGDRGGATLFGGDEDGADPAPPDPTPPQPSGPKVYKRYRVELANRSITGADTRDQAWQLLKELAKVIDSANPADHQLLSLNLTLVTAEGEQGQIEGKAQALGAQVRVEDDDF</sequence>
<reference evidence="2 3" key="1">
    <citation type="submission" date="2018-01" db="EMBL/GenBank/DDBJ databases">
        <title>Draft genome sequence of Jishengella endophytica.</title>
        <authorList>
            <person name="Sahin N."/>
            <person name="Ay H."/>
            <person name="Saygin H."/>
        </authorList>
    </citation>
    <scope>NUCLEOTIDE SEQUENCE [LARGE SCALE GENOMIC DNA]</scope>
    <source>
        <strain evidence="2 3">DSM 45430</strain>
    </source>
</reference>
<dbReference type="Pfam" id="PF04465">
    <property type="entry name" value="DUF499"/>
    <property type="match status" value="1"/>
</dbReference>
<gene>
    <name evidence="2" type="ORF">C1I93_09160</name>
</gene>
<dbReference type="RefSeq" id="WP_111242810.1">
    <property type="nucleotide sequence ID" value="NZ_AP023358.1"/>
</dbReference>
<dbReference type="AlphaFoldDB" id="A0A2W2CK77"/>
<evidence type="ECO:0000313" key="3">
    <source>
        <dbReference type="Proteomes" id="UP000248627"/>
    </source>
</evidence>
<evidence type="ECO:0000256" key="1">
    <source>
        <dbReference type="SAM" id="MobiDB-lite"/>
    </source>
</evidence>
<dbReference type="EMBL" id="POTX01000042">
    <property type="protein sequence ID" value="PZF98330.1"/>
    <property type="molecule type" value="Genomic_DNA"/>
</dbReference>